<reference evidence="1 2" key="1">
    <citation type="submission" date="2024-06" db="EMBL/GenBank/DDBJ databases">
        <authorList>
            <person name="Li F."/>
        </authorList>
    </citation>
    <scope>NUCLEOTIDE SEQUENCE [LARGE SCALE GENOMIC DNA]</scope>
    <source>
        <strain evidence="1 2">GXAS 311</strain>
    </source>
</reference>
<sequence length="463" mass="52484">MTEQSLESLPHLVFENLQRYHATKKLVIAYSGGIDSTVLLHIVAQLVDAGLVSQIRAVHINHAIQSSSDDWQHHCQLICQQQNIPLITHRLALNWNGQTNIENRARDARYQFFQQILGKDEHLLMAHHQNDQAETLLFRLLRGCGVSGAGAIPESRPLGHGQILRPMLSADKRQVEDYAASHALSWIEDPSNQDAYFSRNFLRQRVFPLLAERWPHYAKTLARFTRLATEQTLLLREIAEQDALLCCAGNAVINLAQLASLSVARQKNLLYFWGASHSQSTPSSQEIDELLRQLKLTDDIQSLAAQKQTTDLLLTLRSLNIDIAFAGQRVRTFAGNLYLTNIQPDAQFKVAQWDLKMPRLTLSNQVTLSYQRINGNGLRLPLADEMVIVKPRAGGEKCRPDYRNHSTNLKNIYQELNIPPWIREWLPVIYYNDVLAAVPGVFINQALINSDDNQQSLRFIIAA</sequence>
<dbReference type="GO" id="GO:0032267">
    <property type="term" value="F:tRNA(Ile)-lysidine synthase activity"/>
    <property type="evidence" value="ECO:0007669"/>
    <property type="project" value="UniProtKB-EC"/>
</dbReference>
<dbReference type="Gene3D" id="1.20.59.20">
    <property type="match status" value="1"/>
</dbReference>
<dbReference type="InterPro" id="IPR014729">
    <property type="entry name" value="Rossmann-like_a/b/a_fold"/>
</dbReference>
<dbReference type="InterPro" id="IPR015262">
    <property type="entry name" value="tRNA_Ile_lys_synt_subst-bd"/>
</dbReference>
<dbReference type="SUPFAM" id="SSF82829">
    <property type="entry name" value="MesJ substrate recognition domain-like"/>
    <property type="match status" value="1"/>
</dbReference>
<dbReference type="SUPFAM" id="SSF52402">
    <property type="entry name" value="Adenine nucleotide alpha hydrolases-like"/>
    <property type="match status" value="1"/>
</dbReference>
<accession>A0ABV2BSD5</accession>
<gene>
    <name evidence="1" type="primary">tilS</name>
    <name evidence="1" type="ORF">ABVT43_06670</name>
</gene>
<organism evidence="1 2">
    <name type="scientific">Aliikangiella maris</name>
    <dbReference type="NCBI Taxonomy" id="3162458"/>
    <lineage>
        <taxon>Bacteria</taxon>
        <taxon>Pseudomonadati</taxon>
        <taxon>Pseudomonadota</taxon>
        <taxon>Gammaproteobacteria</taxon>
        <taxon>Oceanospirillales</taxon>
        <taxon>Pleioneaceae</taxon>
        <taxon>Aliikangiella</taxon>
    </lineage>
</organism>
<dbReference type="HAMAP" id="MF_01161">
    <property type="entry name" value="tRNA_Ile_lys_synt"/>
    <property type="match status" value="1"/>
</dbReference>
<dbReference type="SUPFAM" id="SSF56037">
    <property type="entry name" value="PheT/TilS domain"/>
    <property type="match status" value="1"/>
</dbReference>
<protein>
    <submittedName>
        <fullName evidence="1">tRNA lysidine(34) synthetase TilS</fullName>
        <ecNumber evidence="1">6.3.4.19</ecNumber>
    </submittedName>
</protein>
<dbReference type="EC" id="6.3.4.19" evidence="1"/>
<dbReference type="InterPro" id="IPR011063">
    <property type="entry name" value="TilS/TtcA_N"/>
</dbReference>
<dbReference type="Pfam" id="PF11734">
    <property type="entry name" value="TilS_C"/>
    <property type="match status" value="1"/>
</dbReference>
<dbReference type="Proteomes" id="UP001548189">
    <property type="component" value="Unassembled WGS sequence"/>
</dbReference>
<comment type="caution">
    <text evidence="1">The sequence shown here is derived from an EMBL/GenBank/DDBJ whole genome shotgun (WGS) entry which is preliminary data.</text>
</comment>
<keyword evidence="2" id="KW-1185">Reference proteome</keyword>
<dbReference type="PANTHER" id="PTHR43033:SF1">
    <property type="entry name" value="TRNA(ILE)-LYSIDINE SYNTHASE-RELATED"/>
    <property type="match status" value="1"/>
</dbReference>
<proteinExistence type="inferred from homology"/>
<dbReference type="SMART" id="SM00977">
    <property type="entry name" value="TilS_C"/>
    <property type="match status" value="1"/>
</dbReference>
<dbReference type="CDD" id="cd01992">
    <property type="entry name" value="TilS_N"/>
    <property type="match status" value="1"/>
</dbReference>
<dbReference type="InterPro" id="IPR012796">
    <property type="entry name" value="Lysidine-tRNA-synth_C"/>
</dbReference>
<dbReference type="Gene3D" id="3.40.50.620">
    <property type="entry name" value="HUPs"/>
    <property type="match status" value="1"/>
</dbReference>
<dbReference type="NCBIfam" id="TIGR02432">
    <property type="entry name" value="lysidine_TilS_N"/>
    <property type="match status" value="1"/>
</dbReference>
<dbReference type="InterPro" id="IPR012094">
    <property type="entry name" value="tRNA_Ile_lys_synt"/>
</dbReference>
<dbReference type="InterPro" id="IPR012795">
    <property type="entry name" value="tRNA_Ile_lys_synt_N"/>
</dbReference>
<dbReference type="NCBIfam" id="TIGR02433">
    <property type="entry name" value="lysidine_TilS_C"/>
    <property type="match status" value="1"/>
</dbReference>
<dbReference type="EMBL" id="JBEVCJ010000005">
    <property type="protein sequence ID" value="MET1254801.1"/>
    <property type="molecule type" value="Genomic_DNA"/>
</dbReference>
<evidence type="ECO:0000313" key="1">
    <source>
        <dbReference type="EMBL" id="MET1254801.1"/>
    </source>
</evidence>
<dbReference type="Pfam" id="PF01171">
    <property type="entry name" value="ATP_bind_3"/>
    <property type="match status" value="1"/>
</dbReference>
<name>A0ABV2BSD5_9GAMM</name>
<evidence type="ECO:0000313" key="2">
    <source>
        <dbReference type="Proteomes" id="UP001548189"/>
    </source>
</evidence>
<dbReference type="Pfam" id="PF09179">
    <property type="entry name" value="TilS"/>
    <property type="match status" value="1"/>
</dbReference>
<keyword evidence="1" id="KW-0436">Ligase</keyword>
<dbReference type="PANTHER" id="PTHR43033">
    <property type="entry name" value="TRNA(ILE)-LYSIDINE SYNTHASE-RELATED"/>
    <property type="match status" value="1"/>
</dbReference>